<evidence type="ECO:0000313" key="6">
    <source>
        <dbReference type="EMBL" id="KEQ17004.1"/>
    </source>
</evidence>
<dbReference type="PANTHER" id="PTHR43742">
    <property type="entry name" value="TRIMETHYLAMINE-N-OXIDE REDUCTASE"/>
    <property type="match status" value="1"/>
</dbReference>
<keyword evidence="4" id="KW-0411">Iron-sulfur</keyword>
<dbReference type="Proteomes" id="UP000028073">
    <property type="component" value="Unassembled WGS sequence"/>
</dbReference>
<protein>
    <submittedName>
        <fullName evidence="6">Dehydrogenase</fullName>
    </submittedName>
</protein>
<dbReference type="STRING" id="1137799.GZ78_20515"/>
<dbReference type="GO" id="GO:0016491">
    <property type="term" value="F:oxidoreductase activity"/>
    <property type="evidence" value="ECO:0007669"/>
    <property type="project" value="InterPro"/>
</dbReference>
<proteinExistence type="inferred from homology"/>
<feature type="domain" description="4Fe-4S Mo/W bis-MGD-type" evidence="5">
    <location>
        <begin position="15"/>
        <end position="71"/>
    </location>
</feature>
<dbReference type="InterPro" id="IPR006656">
    <property type="entry name" value="Mopterin_OxRdtase"/>
</dbReference>
<keyword evidence="7" id="KW-1185">Reference proteome</keyword>
<dbReference type="GO" id="GO:0046872">
    <property type="term" value="F:metal ion binding"/>
    <property type="evidence" value="ECO:0007669"/>
    <property type="project" value="UniProtKB-KW"/>
</dbReference>
<evidence type="ECO:0000256" key="4">
    <source>
        <dbReference type="ARBA" id="ARBA00023014"/>
    </source>
</evidence>
<evidence type="ECO:0000256" key="1">
    <source>
        <dbReference type="ARBA" id="ARBA00010312"/>
    </source>
</evidence>
<dbReference type="PROSITE" id="PS51669">
    <property type="entry name" value="4FE4S_MOW_BIS_MGD"/>
    <property type="match status" value="1"/>
</dbReference>
<name>A0A081NEY1_9GAMM</name>
<dbReference type="eggNOG" id="COG0243">
    <property type="taxonomic scope" value="Bacteria"/>
</dbReference>
<comment type="similarity">
    <text evidence="1">Belongs to the prokaryotic molybdopterin-containing oxidoreductase family.</text>
</comment>
<dbReference type="Gene3D" id="2.40.40.20">
    <property type="match status" value="1"/>
</dbReference>
<dbReference type="Pfam" id="PF01568">
    <property type="entry name" value="Molydop_binding"/>
    <property type="match status" value="1"/>
</dbReference>
<keyword evidence="2" id="KW-0479">Metal-binding</keyword>
<dbReference type="Gene3D" id="3.40.228.10">
    <property type="entry name" value="Dimethylsulfoxide Reductase, domain 2"/>
    <property type="match status" value="1"/>
</dbReference>
<dbReference type="Pfam" id="PF04879">
    <property type="entry name" value="Molybdop_Fe4S4"/>
    <property type="match status" value="1"/>
</dbReference>
<dbReference type="AlphaFoldDB" id="A0A081NEY1"/>
<accession>A0A081NEY1</accession>
<dbReference type="Gene3D" id="3.40.50.740">
    <property type="match status" value="1"/>
</dbReference>
<evidence type="ECO:0000256" key="3">
    <source>
        <dbReference type="ARBA" id="ARBA00023004"/>
    </source>
</evidence>
<evidence type="ECO:0000259" key="5">
    <source>
        <dbReference type="PROSITE" id="PS51669"/>
    </source>
</evidence>
<gene>
    <name evidence="6" type="ORF">GZ78_20515</name>
</gene>
<dbReference type="GO" id="GO:0051536">
    <property type="term" value="F:iron-sulfur cluster binding"/>
    <property type="evidence" value="ECO:0007669"/>
    <property type="project" value="UniProtKB-KW"/>
</dbReference>
<dbReference type="SMART" id="SM00926">
    <property type="entry name" value="Molybdop_Fe4S4"/>
    <property type="match status" value="1"/>
</dbReference>
<dbReference type="InterPro" id="IPR006657">
    <property type="entry name" value="MoPterin_dinucl-bd_dom"/>
</dbReference>
<dbReference type="InterPro" id="IPR006963">
    <property type="entry name" value="Mopterin_OxRdtase_4Fe-4S_dom"/>
</dbReference>
<dbReference type="PANTHER" id="PTHR43742:SF2">
    <property type="entry name" value="ASSIMILATORY NITRATE REDUCTASE CATALYTIC SUBUNIT"/>
    <property type="match status" value="1"/>
</dbReference>
<keyword evidence="3" id="KW-0408">Iron</keyword>
<dbReference type="SUPFAM" id="SSF53706">
    <property type="entry name" value="Formate dehydrogenase/DMSO reductase, domains 1-3"/>
    <property type="match status" value="1"/>
</dbReference>
<dbReference type="Gene3D" id="2.20.25.90">
    <property type="entry name" value="ADC-like domains"/>
    <property type="match status" value="1"/>
</dbReference>
<dbReference type="SUPFAM" id="SSF50692">
    <property type="entry name" value="ADC-like"/>
    <property type="match status" value="1"/>
</dbReference>
<dbReference type="InterPro" id="IPR009010">
    <property type="entry name" value="Asp_de-COase-like_dom_sf"/>
</dbReference>
<evidence type="ECO:0000256" key="2">
    <source>
        <dbReference type="ARBA" id="ARBA00022723"/>
    </source>
</evidence>
<evidence type="ECO:0000313" key="7">
    <source>
        <dbReference type="Proteomes" id="UP000028073"/>
    </source>
</evidence>
<dbReference type="InterPro" id="IPR050612">
    <property type="entry name" value="Prok_Mopterin_Oxidored"/>
</dbReference>
<sequence>MITTTIVVYAEAVMSKTHFRTCHLCETMCGIAVEYEGDKILSIKGDPNDVLSKGNICPKATGLQDVHTDQDRLKAPIRKVNGEWQEVSWEEAFEFAAEKIVSSQKKHGYNSVASYMGRSIAHNLGSLIGIAPLREMLKTENIFTGSTVDQIPHNYAWQFMLGHPYFATVPDIDRTHYFLMLGTNPKISNGAMMSTGANPQKKFKEISARGGKTVLIDPRRNESADYVDEHHFIKPNTDALFLIGIINTIFEKGLATPGRLEAHIKGWDKVVSALKPFDMATIEKITGIAAEEIQRIAVELATAESAICYGRTGLSMVEFGGLCNWLMQVVNIITGNMDEPGGLMFPLNAIDTVGLQAKQGQFTFNAFRSRVSQRPEFAGELPLCVMAEEIMTPGEGQIRGLIALSGNPVLSMANGKLLEEAFDQLDFMISVDFYLTETTKHADIILPPVGPFEKSHYDLFYHTYDTINWSKYSPRLFKPEGKGYTDFEIIRELLKRVAAKRASGFKEKLQVKAVSKLVDIALTPDRIVALGLRFGPYGPGLNPFKDGLTLKKLKDNPGGVYLGPLQRSLPERIFTKDKKIDLAPDFYLDDLPRLYDRFYGGIQEQMDQDTEFDMTIISRLTHRTLGWMHNSERLVKGKHACTLLIHPKDAEKRSINQNSTVTVTSAVGSIEVPVEITDTIMPGVVSLPHSWGHNRKGTRKRVAEAHPGASLNDITNEKVVDELTSNAVVHGVPVKVELKRVAVAS</sequence>
<dbReference type="GO" id="GO:0043546">
    <property type="term" value="F:molybdopterin cofactor binding"/>
    <property type="evidence" value="ECO:0007669"/>
    <property type="project" value="InterPro"/>
</dbReference>
<organism evidence="6 7">
    <name type="scientific">Endozoicomonas numazuensis</name>
    <dbReference type="NCBI Taxonomy" id="1137799"/>
    <lineage>
        <taxon>Bacteria</taxon>
        <taxon>Pseudomonadati</taxon>
        <taxon>Pseudomonadota</taxon>
        <taxon>Gammaproteobacteria</taxon>
        <taxon>Oceanospirillales</taxon>
        <taxon>Endozoicomonadaceae</taxon>
        <taxon>Endozoicomonas</taxon>
    </lineage>
</organism>
<reference evidence="6 7" key="1">
    <citation type="submission" date="2014-06" db="EMBL/GenBank/DDBJ databases">
        <title>Whole Genome Sequences of Three Symbiotic Endozoicomonas Bacteria.</title>
        <authorList>
            <person name="Neave M.J."/>
            <person name="Apprill A."/>
            <person name="Voolstra C.R."/>
        </authorList>
    </citation>
    <scope>NUCLEOTIDE SEQUENCE [LARGE SCALE GENOMIC DNA]</scope>
    <source>
        <strain evidence="6 7">DSM 25634</strain>
    </source>
</reference>
<dbReference type="EMBL" id="JOKH01000004">
    <property type="protein sequence ID" value="KEQ17004.1"/>
    <property type="molecule type" value="Genomic_DNA"/>
</dbReference>
<comment type="caution">
    <text evidence="6">The sequence shown here is derived from an EMBL/GenBank/DDBJ whole genome shotgun (WGS) entry which is preliminary data.</text>
</comment>
<dbReference type="Pfam" id="PF00384">
    <property type="entry name" value="Molybdopterin"/>
    <property type="match status" value="1"/>
</dbReference>